<protein>
    <recommendedName>
        <fullName evidence="3">Aldehyde dehydrogenase domain-containing protein</fullName>
    </recommendedName>
</protein>
<accession>A0ABR3V1A3</accession>
<keyword evidence="2" id="KW-0560">Oxidoreductase</keyword>
<evidence type="ECO:0000256" key="1">
    <source>
        <dbReference type="ARBA" id="ARBA00009986"/>
    </source>
</evidence>
<dbReference type="InterPro" id="IPR016161">
    <property type="entry name" value="Ald_DH/histidinol_DH"/>
</dbReference>
<dbReference type="PANTHER" id="PTHR43570:SF11">
    <property type="entry name" value="ALDEHYDE DEHYDROGENASE"/>
    <property type="match status" value="1"/>
</dbReference>
<sequence length="271" mass="30254">MAHNYVLVDEEVVRPFVDHLHAAARQFFPDGARASPDLSRIVNLRHFHRIKRMLDNTRGQIVLGGQTDEDDLFIEPTAVLVDAMDDIMVQEEAFGPVFAIYPVHSLDEALNIARRVDPTPLALFACGSTAENERILNEITSGGATLNDSFFHGSVNTVPFGGVGGSGMGAYRGKASFDVWTHTRSVAETPRWMEPLIRVRYMPYKWSELRRLRLLNGGGTPDFDRNGRVVRGFRYWVAFVLRLGAPGVKGALLRWLFLLAAGYVAALRRSL</sequence>
<proteinExistence type="inferred from homology"/>
<dbReference type="InterPro" id="IPR016162">
    <property type="entry name" value="Ald_DH_N"/>
</dbReference>
<reference evidence="4 5" key="1">
    <citation type="journal article" date="2024" name="Commun. Biol.">
        <title>Comparative genomic analysis of thermophilic fungi reveals convergent evolutionary adaptations and gene losses.</title>
        <authorList>
            <person name="Steindorff A.S."/>
            <person name="Aguilar-Pontes M.V."/>
            <person name="Robinson A.J."/>
            <person name="Andreopoulos B."/>
            <person name="LaButti K."/>
            <person name="Kuo A."/>
            <person name="Mondo S."/>
            <person name="Riley R."/>
            <person name="Otillar R."/>
            <person name="Haridas S."/>
            <person name="Lipzen A."/>
            <person name="Grimwood J."/>
            <person name="Schmutz J."/>
            <person name="Clum A."/>
            <person name="Reid I.D."/>
            <person name="Moisan M.C."/>
            <person name="Butler G."/>
            <person name="Nguyen T.T.M."/>
            <person name="Dewar K."/>
            <person name="Conant G."/>
            <person name="Drula E."/>
            <person name="Henrissat B."/>
            <person name="Hansel C."/>
            <person name="Singer S."/>
            <person name="Hutchinson M.I."/>
            <person name="de Vries R.P."/>
            <person name="Natvig D.O."/>
            <person name="Powell A.J."/>
            <person name="Tsang A."/>
            <person name="Grigoriev I.V."/>
        </authorList>
    </citation>
    <scope>NUCLEOTIDE SEQUENCE [LARGE SCALE GENOMIC DNA]</scope>
    <source>
        <strain evidence="4 5">ATCC 24622</strain>
    </source>
</reference>
<comment type="caution">
    <text evidence="4">The sequence shown here is derived from an EMBL/GenBank/DDBJ whole genome shotgun (WGS) entry which is preliminary data.</text>
</comment>
<gene>
    <name evidence="4" type="ORF">VTK73DRAFT_5598</name>
</gene>
<dbReference type="SUPFAM" id="SSF53720">
    <property type="entry name" value="ALDH-like"/>
    <property type="match status" value="1"/>
</dbReference>
<dbReference type="InterPro" id="IPR016163">
    <property type="entry name" value="Ald_DH_C"/>
</dbReference>
<dbReference type="Pfam" id="PF00171">
    <property type="entry name" value="Aldedh"/>
    <property type="match status" value="1"/>
</dbReference>
<dbReference type="InterPro" id="IPR015590">
    <property type="entry name" value="Aldehyde_DH_dom"/>
</dbReference>
<dbReference type="Proteomes" id="UP001586593">
    <property type="component" value="Unassembled WGS sequence"/>
</dbReference>
<feature type="domain" description="Aldehyde dehydrogenase" evidence="3">
    <location>
        <begin position="1"/>
        <end position="186"/>
    </location>
</feature>
<dbReference type="EMBL" id="JAZHXJ010003113">
    <property type="protein sequence ID" value="KAL1835506.1"/>
    <property type="molecule type" value="Genomic_DNA"/>
</dbReference>
<organism evidence="4 5">
    <name type="scientific">Phialemonium thermophilum</name>
    <dbReference type="NCBI Taxonomy" id="223376"/>
    <lineage>
        <taxon>Eukaryota</taxon>
        <taxon>Fungi</taxon>
        <taxon>Dikarya</taxon>
        <taxon>Ascomycota</taxon>
        <taxon>Pezizomycotina</taxon>
        <taxon>Sordariomycetes</taxon>
        <taxon>Sordariomycetidae</taxon>
        <taxon>Cephalothecales</taxon>
        <taxon>Cephalothecaceae</taxon>
        <taxon>Phialemonium</taxon>
    </lineage>
</organism>
<comment type="similarity">
    <text evidence="1">Belongs to the aldehyde dehydrogenase family.</text>
</comment>
<keyword evidence="5" id="KW-1185">Reference proteome</keyword>
<name>A0ABR3V1A3_9PEZI</name>
<evidence type="ECO:0000256" key="2">
    <source>
        <dbReference type="ARBA" id="ARBA00023002"/>
    </source>
</evidence>
<evidence type="ECO:0000313" key="5">
    <source>
        <dbReference type="Proteomes" id="UP001586593"/>
    </source>
</evidence>
<dbReference type="Gene3D" id="3.40.605.10">
    <property type="entry name" value="Aldehyde Dehydrogenase, Chain A, domain 1"/>
    <property type="match status" value="1"/>
</dbReference>
<evidence type="ECO:0000259" key="3">
    <source>
        <dbReference type="Pfam" id="PF00171"/>
    </source>
</evidence>
<evidence type="ECO:0000313" key="4">
    <source>
        <dbReference type="EMBL" id="KAL1835506.1"/>
    </source>
</evidence>
<dbReference type="InterPro" id="IPR012394">
    <property type="entry name" value="Aldehyde_DH_NAD(P)"/>
</dbReference>
<dbReference type="PANTHER" id="PTHR43570">
    <property type="entry name" value="ALDEHYDE DEHYDROGENASE"/>
    <property type="match status" value="1"/>
</dbReference>
<dbReference type="Gene3D" id="3.40.309.10">
    <property type="entry name" value="Aldehyde Dehydrogenase, Chain A, domain 2"/>
    <property type="match status" value="1"/>
</dbReference>